<dbReference type="AlphaFoldDB" id="A0A1L7X334"/>
<accession>A0A1L7X334</accession>
<keyword evidence="2" id="KW-1185">Reference proteome</keyword>
<evidence type="ECO:0000313" key="2">
    <source>
        <dbReference type="Proteomes" id="UP000184330"/>
    </source>
</evidence>
<sequence length="291" mass="32121">MLECWFGLVLLDKRKAEASWDPGVLHGATTLGSRSYHSFACGRSGRPLADIIDPLAMARFYSLLSLLLGIWVALVSSLSLSAPLESDESLGLVKRVDSTYSIWKSIPNTQLAMGDSALPFTIDQSVDNAWGITFLYGCTALMISDPEFVVVAHMQQVTGDRKICINDPTSLRNWLANKLQPALDLHDPTDFTQVELIFNVRDCRWTSTGIQKIVTFLTDEWGVKEENIVGRPYGGGSGTGSPTPNQPQGLAVVRQWLQWLKPPSEGSTLGTLETRFNTDNPNRNQVIVRKP</sequence>
<protein>
    <submittedName>
        <fullName evidence="1">Uncharacterized protein</fullName>
    </submittedName>
</protein>
<gene>
    <name evidence="1" type="ORF">PAC_09300</name>
</gene>
<name>A0A1L7X334_9HELO</name>
<dbReference type="OrthoDB" id="4698835at2759"/>
<evidence type="ECO:0000313" key="1">
    <source>
        <dbReference type="EMBL" id="CZR59408.1"/>
    </source>
</evidence>
<reference evidence="1 2" key="1">
    <citation type="submission" date="2016-03" db="EMBL/GenBank/DDBJ databases">
        <authorList>
            <person name="Ploux O."/>
        </authorList>
    </citation>
    <scope>NUCLEOTIDE SEQUENCE [LARGE SCALE GENOMIC DNA]</scope>
    <source>
        <strain evidence="1 2">UAMH 11012</strain>
    </source>
</reference>
<dbReference type="EMBL" id="FJOG01000014">
    <property type="protein sequence ID" value="CZR59408.1"/>
    <property type="molecule type" value="Genomic_DNA"/>
</dbReference>
<proteinExistence type="predicted"/>
<dbReference type="Proteomes" id="UP000184330">
    <property type="component" value="Unassembled WGS sequence"/>
</dbReference>
<organism evidence="1 2">
    <name type="scientific">Phialocephala subalpina</name>
    <dbReference type="NCBI Taxonomy" id="576137"/>
    <lineage>
        <taxon>Eukaryota</taxon>
        <taxon>Fungi</taxon>
        <taxon>Dikarya</taxon>
        <taxon>Ascomycota</taxon>
        <taxon>Pezizomycotina</taxon>
        <taxon>Leotiomycetes</taxon>
        <taxon>Helotiales</taxon>
        <taxon>Mollisiaceae</taxon>
        <taxon>Phialocephala</taxon>
        <taxon>Phialocephala fortinii species complex</taxon>
    </lineage>
</organism>